<evidence type="ECO:0000256" key="2">
    <source>
        <dbReference type="ARBA" id="ARBA00023125"/>
    </source>
</evidence>
<keyword evidence="1" id="KW-0805">Transcription regulation</keyword>
<dbReference type="InterPro" id="IPR020449">
    <property type="entry name" value="Tscrpt_reg_AraC-type_HTH"/>
</dbReference>
<dbReference type="GO" id="GO:0003700">
    <property type="term" value="F:DNA-binding transcription factor activity"/>
    <property type="evidence" value="ECO:0007669"/>
    <property type="project" value="InterPro"/>
</dbReference>
<dbReference type="PRINTS" id="PR00032">
    <property type="entry name" value="HTHARAC"/>
</dbReference>
<keyword evidence="4" id="KW-0597">Phosphoprotein</keyword>
<dbReference type="InterPro" id="IPR018062">
    <property type="entry name" value="HTH_AraC-typ_CS"/>
</dbReference>
<feature type="domain" description="Response regulatory" evidence="6">
    <location>
        <begin position="2"/>
        <end position="119"/>
    </location>
</feature>
<dbReference type="Pfam" id="PF00072">
    <property type="entry name" value="Response_reg"/>
    <property type="match status" value="1"/>
</dbReference>
<dbReference type="GO" id="GO:0043565">
    <property type="term" value="F:sequence-specific DNA binding"/>
    <property type="evidence" value="ECO:0007669"/>
    <property type="project" value="InterPro"/>
</dbReference>
<accession>A0A430JBI7</accession>
<evidence type="ECO:0000256" key="1">
    <source>
        <dbReference type="ARBA" id="ARBA00023015"/>
    </source>
</evidence>
<organism evidence="7 8">
    <name type="scientific">Paenibacillus whitsoniae</name>
    <dbReference type="NCBI Taxonomy" id="2496558"/>
    <lineage>
        <taxon>Bacteria</taxon>
        <taxon>Bacillati</taxon>
        <taxon>Bacillota</taxon>
        <taxon>Bacilli</taxon>
        <taxon>Bacillales</taxon>
        <taxon>Paenibacillaceae</taxon>
        <taxon>Paenibacillus</taxon>
    </lineage>
</organism>
<dbReference type="PANTHER" id="PTHR43280">
    <property type="entry name" value="ARAC-FAMILY TRANSCRIPTIONAL REGULATOR"/>
    <property type="match status" value="1"/>
</dbReference>
<comment type="caution">
    <text evidence="7">The sequence shown here is derived from an EMBL/GenBank/DDBJ whole genome shotgun (WGS) entry which is preliminary data.</text>
</comment>
<evidence type="ECO:0000256" key="4">
    <source>
        <dbReference type="PROSITE-ProRule" id="PRU00169"/>
    </source>
</evidence>
<dbReference type="EMBL" id="RXHU01000054">
    <property type="protein sequence ID" value="RTE08378.1"/>
    <property type="molecule type" value="Genomic_DNA"/>
</dbReference>
<dbReference type="SMART" id="SM00448">
    <property type="entry name" value="REC"/>
    <property type="match status" value="1"/>
</dbReference>
<dbReference type="OrthoDB" id="342399at2"/>
<evidence type="ECO:0000259" key="6">
    <source>
        <dbReference type="PROSITE" id="PS50110"/>
    </source>
</evidence>
<dbReference type="RefSeq" id="WP_126142679.1">
    <property type="nucleotide sequence ID" value="NZ_RXHU01000054.1"/>
</dbReference>
<dbReference type="Pfam" id="PF12833">
    <property type="entry name" value="HTH_18"/>
    <property type="match status" value="1"/>
</dbReference>
<dbReference type="InterPro" id="IPR018060">
    <property type="entry name" value="HTH_AraC"/>
</dbReference>
<dbReference type="InterPro" id="IPR011006">
    <property type="entry name" value="CheY-like_superfamily"/>
</dbReference>
<evidence type="ECO:0000313" key="7">
    <source>
        <dbReference type="EMBL" id="RTE08378.1"/>
    </source>
</evidence>
<dbReference type="InterPro" id="IPR009057">
    <property type="entry name" value="Homeodomain-like_sf"/>
</dbReference>
<dbReference type="PROSITE" id="PS50110">
    <property type="entry name" value="RESPONSE_REGULATORY"/>
    <property type="match status" value="1"/>
</dbReference>
<gene>
    <name evidence="7" type="ORF">EJQ19_18335</name>
</gene>
<sequence length="527" mass="60416">MKLILVDDEKGIIKGLQKMISRSIPECEIIGEAYNGVEGAQLIQKLQPDIVITDIRMPKADGLDMIKILKDDGSQTKFILLSGYADFEYARRGMHLGVQFYINKPVDEKQLRDCVHQVMELIGKERAKLREVDDLKQEVHSRIQEDVLREILDLGSDQTDLVEELFRIAQIQTEGTSFACVLLEFDGNFDTLKEFGLQSVYYQIDNALGQYQSVYRFRYTGAQVAVVVSHVGSIKYEELVGTIYFMKEEVYRELGLSMTVGIGGLKKQAIEIGQSFEEARNALSYKIVKGAGAVIRFPEIVNLTRQSHLVTDEMLAKLETSLENMDEVGCVDIIREVFRGMEAQAGVSPADLQLHCLNILLSSVRKMSFQQLQQNDFLSRHILSLESISRFRTLEQLEEWMVEVIRGIISFKLKHNIPKKKVIIEEIKDYVSTHYNEPISLADLAARFFISPHYLSQFFKQKTGDTYVNYLARIRIEKAKELLENTDSKVYEISQMVGYIDSQHFTRLFERLTGCKPSEYRKNLPKI</sequence>
<dbReference type="SUPFAM" id="SSF46689">
    <property type="entry name" value="Homeodomain-like"/>
    <property type="match status" value="2"/>
</dbReference>
<feature type="modified residue" description="4-aspartylphosphate" evidence="4">
    <location>
        <position position="54"/>
    </location>
</feature>
<dbReference type="SMART" id="SM00342">
    <property type="entry name" value="HTH_ARAC"/>
    <property type="match status" value="1"/>
</dbReference>
<dbReference type="InterPro" id="IPR001789">
    <property type="entry name" value="Sig_transdc_resp-reg_receiver"/>
</dbReference>
<proteinExistence type="predicted"/>
<dbReference type="Pfam" id="PF17853">
    <property type="entry name" value="GGDEF_2"/>
    <property type="match status" value="1"/>
</dbReference>
<feature type="domain" description="HTH araC/xylS-type" evidence="5">
    <location>
        <begin position="425"/>
        <end position="523"/>
    </location>
</feature>
<dbReference type="PROSITE" id="PS00041">
    <property type="entry name" value="HTH_ARAC_FAMILY_1"/>
    <property type="match status" value="1"/>
</dbReference>
<evidence type="ECO:0000313" key="8">
    <source>
        <dbReference type="Proteomes" id="UP000276128"/>
    </source>
</evidence>
<dbReference type="Proteomes" id="UP000276128">
    <property type="component" value="Unassembled WGS sequence"/>
</dbReference>
<name>A0A430JBI7_9BACL</name>
<dbReference type="Gene3D" id="1.10.10.60">
    <property type="entry name" value="Homeodomain-like"/>
    <property type="match status" value="2"/>
</dbReference>
<dbReference type="CDD" id="cd17536">
    <property type="entry name" value="REC_YesN-like"/>
    <property type="match status" value="1"/>
</dbReference>
<keyword evidence="8" id="KW-1185">Reference proteome</keyword>
<protein>
    <submittedName>
        <fullName evidence="7">Response regulator</fullName>
    </submittedName>
</protein>
<dbReference type="GO" id="GO:0000160">
    <property type="term" value="P:phosphorelay signal transduction system"/>
    <property type="evidence" value="ECO:0007669"/>
    <property type="project" value="InterPro"/>
</dbReference>
<dbReference type="AlphaFoldDB" id="A0A430JBI7"/>
<keyword evidence="2" id="KW-0238">DNA-binding</keyword>
<dbReference type="InterPro" id="IPR041522">
    <property type="entry name" value="CdaR_GGDEF"/>
</dbReference>
<evidence type="ECO:0000256" key="3">
    <source>
        <dbReference type="ARBA" id="ARBA00023163"/>
    </source>
</evidence>
<evidence type="ECO:0000259" key="5">
    <source>
        <dbReference type="PROSITE" id="PS01124"/>
    </source>
</evidence>
<dbReference type="PROSITE" id="PS01124">
    <property type="entry name" value="HTH_ARAC_FAMILY_2"/>
    <property type="match status" value="1"/>
</dbReference>
<dbReference type="Gene3D" id="3.40.50.2300">
    <property type="match status" value="1"/>
</dbReference>
<dbReference type="SUPFAM" id="SSF52172">
    <property type="entry name" value="CheY-like"/>
    <property type="match status" value="1"/>
</dbReference>
<keyword evidence="3" id="KW-0804">Transcription</keyword>
<dbReference type="PANTHER" id="PTHR43280:SF2">
    <property type="entry name" value="HTH-TYPE TRANSCRIPTIONAL REGULATOR EXSA"/>
    <property type="match status" value="1"/>
</dbReference>
<reference evidence="7 8" key="1">
    <citation type="submission" date="2018-12" db="EMBL/GenBank/DDBJ databases">
        <title>Bacillus ochoae sp. nov., Paenibacillus whitsoniae sp. nov., Paenibacillus spiritus sp. nov. Isolated from the Mars Exploration Rover during spacecraft assembly.</title>
        <authorList>
            <person name="Seuylemezian A."/>
            <person name="Vaishampayan P."/>
        </authorList>
    </citation>
    <scope>NUCLEOTIDE SEQUENCE [LARGE SCALE GENOMIC DNA]</scope>
    <source>
        <strain evidence="7 8">MER 54</strain>
    </source>
</reference>